<feature type="region of interest" description="Disordered" evidence="1">
    <location>
        <begin position="190"/>
        <end position="221"/>
    </location>
</feature>
<evidence type="ECO:0000313" key="2">
    <source>
        <dbReference type="EMBL" id="KXH26214.1"/>
    </source>
</evidence>
<organism evidence="2 3">
    <name type="scientific">Colletotrichum simmondsii</name>
    <dbReference type="NCBI Taxonomy" id="703756"/>
    <lineage>
        <taxon>Eukaryota</taxon>
        <taxon>Fungi</taxon>
        <taxon>Dikarya</taxon>
        <taxon>Ascomycota</taxon>
        <taxon>Pezizomycotina</taxon>
        <taxon>Sordariomycetes</taxon>
        <taxon>Hypocreomycetidae</taxon>
        <taxon>Glomerellales</taxon>
        <taxon>Glomerellaceae</taxon>
        <taxon>Colletotrichum</taxon>
        <taxon>Colletotrichum acutatum species complex</taxon>
    </lineage>
</organism>
<gene>
    <name evidence="2" type="ORF">CSIM01_03592</name>
</gene>
<dbReference type="Proteomes" id="UP000070328">
    <property type="component" value="Unassembled WGS sequence"/>
</dbReference>
<dbReference type="EMBL" id="JFBX01000876">
    <property type="protein sequence ID" value="KXH26214.1"/>
    <property type="molecule type" value="Genomic_DNA"/>
</dbReference>
<evidence type="ECO:0000313" key="3">
    <source>
        <dbReference type="Proteomes" id="UP000070328"/>
    </source>
</evidence>
<comment type="caution">
    <text evidence="2">The sequence shown here is derived from an EMBL/GenBank/DDBJ whole genome shotgun (WGS) entry which is preliminary data.</text>
</comment>
<keyword evidence="3" id="KW-1185">Reference proteome</keyword>
<proteinExistence type="predicted"/>
<dbReference type="AlphaFoldDB" id="A0A135RR72"/>
<evidence type="ECO:0000256" key="1">
    <source>
        <dbReference type="SAM" id="MobiDB-lite"/>
    </source>
</evidence>
<sequence>MWGQEKERTEVGTYLLPLSPSGKSSKKLHFFAHTHNLNHPGTNTPVHLGSSKSLAPFLCYYTLKIERRIRTNTGSQCPSLIAGVFSRLGAAPAGESQSVNPSILDFRPIIDYLIITSLRTPPSIYPARPALMASWASRQLSTTNRIDQPFPSRPSRRAPSDASKPHIVYRSGHCRVFHVCPPFQAVASSQAYQGQTDKGSQKKRAKTIRTFSSSNPWPGWE</sequence>
<protein>
    <submittedName>
        <fullName evidence="2">Uncharacterized protein</fullName>
    </submittedName>
</protein>
<feature type="compositionally biased region" description="Polar residues" evidence="1">
    <location>
        <begin position="209"/>
        <end position="221"/>
    </location>
</feature>
<name>A0A135RR72_9PEZI</name>
<accession>A0A135RR72</accession>
<reference evidence="2 3" key="1">
    <citation type="submission" date="2014-02" db="EMBL/GenBank/DDBJ databases">
        <title>The genome sequence of Colletotrichum simmondsii CBS122122.</title>
        <authorList>
            <person name="Baroncelli R."/>
            <person name="Thon M.R."/>
        </authorList>
    </citation>
    <scope>NUCLEOTIDE SEQUENCE [LARGE SCALE GENOMIC DNA]</scope>
    <source>
        <strain evidence="2 3">CBS122122</strain>
    </source>
</reference>
<feature type="region of interest" description="Disordered" evidence="1">
    <location>
        <begin position="143"/>
        <end position="164"/>
    </location>
</feature>